<comment type="caution">
    <text evidence="1">The sequence shown here is derived from an EMBL/GenBank/DDBJ whole genome shotgun (WGS) entry which is preliminary data.</text>
</comment>
<gene>
    <name evidence="1" type="ORF">Patl1_15702</name>
</gene>
<protein>
    <submittedName>
        <fullName evidence="1">Uncharacterized protein</fullName>
    </submittedName>
</protein>
<evidence type="ECO:0000313" key="1">
    <source>
        <dbReference type="EMBL" id="KAJ0094818.1"/>
    </source>
</evidence>
<organism evidence="1 2">
    <name type="scientific">Pistacia atlantica</name>
    <dbReference type="NCBI Taxonomy" id="434234"/>
    <lineage>
        <taxon>Eukaryota</taxon>
        <taxon>Viridiplantae</taxon>
        <taxon>Streptophyta</taxon>
        <taxon>Embryophyta</taxon>
        <taxon>Tracheophyta</taxon>
        <taxon>Spermatophyta</taxon>
        <taxon>Magnoliopsida</taxon>
        <taxon>eudicotyledons</taxon>
        <taxon>Gunneridae</taxon>
        <taxon>Pentapetalae</taxon>
        <taxon>rosids</taxon>
        <taxon>malvids</taxon>
        <taxon>Sapindales</taxon>
        <taxon>Anacardiaceae</taxon>
        <taxon>Pistacia</taxon>
    </lineage>
</organism>
<dbReference type="Proteomes" id="UP001164250">
    <property type="component" value="Chromosome 6"/>
</dbReference>
<evidence type="ECO:0000313" key="2">
    <source>
        <dbReference type="Proteomes" id="UP001164250"/>
    </source>
</evidence>
<dbReference type="EMBL" id="CM047902">
    <property type="protein sequence ID" value="KAJ0094818.1"/>
    <property type="molecule type" value="Genomic_DNA"/>
</dbReference>
<accession>A0ACC1B7E7</accession>
<name>A0ACC1B7E7_9ROSI</name>
<keyword evidence="2" id="KW-1185">Reference proteome</keyword>
<proteinExistence type="predicted"/>
<reference evidence="2" key="1">
    <citation type="journal article" date="2023" name="G3 (Bethesda)">
        <title>Genome assembly and association tests identify interacting loci associated with vigor, precocity, and sex in interspecific pistachio rootstocks.</title>
        <authorList>
            <person name="Palmer W."/>
            <person name="Jacygrad E."/>
            <person name="Sagayaradj S."/>
            <person name="Cavanaugh K."/>
            <person name="Han R."/>
            <person name="Bertier L."/>
            <person name="Beede B."/>
            <person name="Kafkas S."/>
            <person name="Golino D."/>
            <person name="Preece J."/>
            <person name="Michelmore R."/>
        </authorList>
    </citation>
    <scope>NUCLEOTIDE SEQUENCE [LARGE SCALE GENOMIC DNA]</scope>
</reference>
<sequence length="50" mass="5615">MVDFFIMDYPPAYNVVLGRPILVDILAITSIACQTMKFPTPINIEIVRSS</sequence>